<keyword evidence="4" id="KW-1185">Reference proteome</keyword>
<evidence type="ECO:0000313" key="3">
    <source>
        <dbReference type="EMBL" id="GGJ00604.1"/>
    </source>
</evidence>
<evidence type="ECO:0000256" key="2">
    <source>
        <dbReference type="SAM" id="MobiDB-lite"/>
    </source>
</evidence>
<dbReference type="CDD" id="cd00487">
    <property type="entry name" value="Pep_deformylase"/>
    <property type="match status" value="1"/>
</dbReference>
<evidence type="ECO:0008006" key="5">
    <source>
        <dbReference type="Google" id="ProtNLM"/>
    </source>
</evidence>
<dbReference type="Pfam" id="PF01327">
    <property type="entry name" value="Pep_deformylase"/>
    <property type="match status" value="1"/>
</dbReference>
<dbReference type="AlphaFoldDB" id="A0A917NHA5"/>
<gene>
    <name evidence="3" type="ORF">GCM10010885_07260</name>
</gene>
<dbReference type="InterPro" id="IPR036821">
    <property type="entry name" value="Peptide_deformylase_sf"/>
</dbReference>
<proteinExistence type="inferred from homology"/>
<protein>
    <recommendedName>
        <fullName evidence="5">Peptide deformylase</fullName>
    </recommendedName>
</protein>
<organism evidence="3 4">
    <name type="scientific">Alicyclobacillus cellulosilyticus</name>
    <dbReference type="NCBI Taxonomy" id="1003997"/>
    <lineage>
        <taxon>Bacteria</taxon>
        <taxon>Bacillati</taxon>
        <taxon>Bacillota</taxon>
        <taxon>Bacilli</taxon>
        <taxon>Bacillales</taxon>
        <taxon>Alicyclobacillaceae</taxon>
        <taxon>Alicyclobacillus</taxon>
    </lineage>
</organism>
<dbReference type="PANTHER" id="PTHR10458:SF22">
    <property type="entry name" value="PEPTIDE DEFORMYLASE"/>
    <property type="match status" value="1"/>
</dbReference>
<comment type="similarity">
    <text evidence="1">Belongs to the polypeptide deformylase family.</text>
</comment>
<reference evidence="3" key="1">
    <citation type="journal article" date="2014" name="Int. J. Syst. Evol. Microbiol.">
        <title>Complete genome sequence of Corynebacterium casei LMG S-19264T (=DSM 44701T), isolated from a smear-ripened cheese.</title>
        <authorList>
            <consortium name="US DOE Joint Genome Institute (JGI-PGF)"/>
            <person name="Walter F."/>
            <person name="Albersmeier A."/>
            <person name="Kalinowski J."/>
            <person name="Ruckert C."/>
        </authorList>
    </citation>
    <scope>NUCLEOTIDE SEQUENCE</scope>
    <source>
        <strain evidence="3">JCM 18487</strain>
    </source>
</reference>
<dbReference type="Gene3D" id="3.90.45.10">
    <property type="entry name" value="Peptide deformylase"/>
    <property type="match status" value="1"/>
</dbReference>
<sequence length="244" mass="26368">MSGYTMHAAGGIGIAAPQVGVPLQVAVVDIGWERWELVNPELVAADGEQESREGCLSIPSVRLTVRRPARVTVRAKDRRGVEQLIVAEGALARVVCHELDHLRGVLMVDLLSEDEWWQQLMGELLAAAQTLDTAAEQNGQTEDSDGAMAEEMRVDGEIAKAEAGGGRKTPDAENADKAEQRLLPVDDPDWRAALDLLADAAWKLTLAAEWLNEWADRPKVAQAQARIAEAAAMAEAAHKVLSID</sequence>
<dbReference type="SUPFAM" id="SSF56420">
    <property type="entry name" value="Peptide deformylase"/>
    <property type="match status" value="1"/>
</dbReference>
<name>A0A917NHA5_9BACL</name>
<dbReference type="GO" id="GO:0042586">
    <property type="term" value="F:peptide deformylase activity"/>
    <property type="evidence" value="ECO:0007669"/>
    <property type="project" value="InterPro"/>
</dbReference>
<accession>A0A917NHA5</accession>
<dbReference type="PRINTS" id="PR01576">
    <property type="entry name" value="PDEFORMYLASE"/>
</dbReference>
<dbReference type="InterPro" id="IPR023635">
    <property type="entry name" value="Peptide_deformylase"/>
</dbReference>
<feature type="compositionally biased region" description="Basic and acidic residues" evidence="2">
    <location>
        <begin position="168"/>
        <end position="180"/>
    </location>
</feature>
<evidence type="ECO:0000313" key="4">
    <source>
        <dbReference type="Proteomes" id="UP000637695"/>
    </source>
</evidence>
<dbReference type="EMBL" id="BMOY01000008">
    <property type="protein sequence ID" value="GGJ00604.1"/>
    <property type="molecule type" value="Genomic_DNA"/>
</dbReference>
<feature type="region of interest" description="Disordered" evidence="2">
    <location>
        <begin position="160"/>
        <end position="180"/>
    </location>
</feature>
<dbReference type="NCBIfam" id="TIGR00079">
    <property type="entry name" value="pept_deformyl"/>
    <property type="match status" value="1"/>
</dbReference>
<evidence type="ECO:0000256" key="1">
    <source>
        <dbReference type="ARBA" id="ARBA00010759"/>
    </source>
</evidence>
<dbReference type="PANTHER" id="PTHR10458">
    <property type="entry name" value="PEPTIDE DEFORMYLASE"/>
    <property type="match status" value="1"/>
</dbReference>
<comment type="caution">
    <text evidence="3">The sequence shown here is derived from an EMBL/GenBank/DDBJ whole genome shotgun (WGS) entry which is preliminary data.</text>
</comment>
<reference evidence="3" key="2">
    <citation type="submission" date="2020-09" db="EMBL/GenBank/DDBJ databases">
        <authorList>
            <person name="Sun Q."/>
            <person name="Ohkuma M."/>
        </authorList>
    </citation>
    <scope>NUCLEOTIDE SEQUENCE</scope>
    <source>
        <strain evidence="3">JCM 18487</strain>
    </source>
</reference>
<dbReference type="Proteomes" id="UP000637695">
    <property type="component" value="Unassembled WGS sequence"/>
</dbReference>